<dbReference type="Pfam" id="PF00071">
    <property type="entry name" value="Ras"/>
    <property type="match status" value="1"/>
</dbReference>
<dbReference type="NCBIfam" id="TIGR00231">
    <property type="entry name" value="small_GTP"/>
    <property type="match status" value="1"/>
</dbReference>
<keyword evidence="4" id="KW-0342">GTP-binding</keyword>
<keyword evidence="7" id="KW-1185">Reference proteome</keyword>
<dbReference type="InterPro" id="IPR003578">
    <property type="entry name" value="Small_GTPase_Rho"/>
</dbReference>
<dbReference type="OMA" id="NTFPNEY"/>
<reference key="2">
    <citation type="submission" date="2011-08" db="EMBL/GenBank/DDBJ databases">
        <title>Genome sequence of Naumovozyma castellii.</title>
        <authorList>
            <person name="Gordon J.L."/>
            <person name="Armisen D."/>
            <person name="Proux-Wera E."/>
            <person name="OhEigeartaigh S.S."/>
            <person name="Byrne K.P."/>
            <person name="Wolfe K.H."/>
        </authorList>
    </citation>
    <scope>NUCLEOTIDE SEQUENCE</scope>
    <source>
        <strain>Type strain:CBS 4309</strain>
    </source>
</reference>
<evidence type="ECO:0000256" key="5">
    <source>
        <dbReference type="SAM" id="MobiDB-lite"/>
    </source>
</evidence>
<dbReference type="CDD" id="cd00157">
    <property type="entry name" value="Rho"/>
    <property type="match status" value="1"/>
</dbReference>
<dbReference type="GO" id="GO:0005525">
    <property type="term" value="F:GTP binding"/>
    <property type="evidence" value="ECO:0007669"/>
    <property type="project" value="UniProtKB-KW"/>
</dbReference>
<feature type="region of interest" description="Disordered" evidence="5">
    <location>
        <begin position="200"/>
        <end position="283"/>
    </location>
</feature>
<dbReference type="SUPFAM" id="SSF52540">
    <property type="entry name" value="P-loop containing nucleoside triphosphate hydrolases"/>
    <property type="match status" value="1"/>
</dbReference>
<evidence type="ECO:0000313" key="7">
    <source>
        <dbReference type="Proteomes" id="UP000001640"/>
    </source>
</evidence>
<dbReference type="PROSITE" id="PS51420">
    <property type="entry name" value="RHO"/>
    <property type="match status" value="1"/>
</dbReference>
<dbReference type="FunFam" id="3.40.50.300:FF:001179">
    <property type="entry name" value="Rho family GTPase"/>
    <property type="match status" value="1"/>
</dbReference>
<evidence type="ECO:0000256" key="2">
    <source>
        <dbReference type="ARBA" id="ARBA00022481"/>
    </source>
</evidence>
<dbReference type="GeneID" id="96903232"/>
<dbReference type="OrthoDB" id="8830751at2759"/>
<dbReference type="Gene3D" id="3.40.50.300">
    <property type="entry name" value="P-loop containing nucleotide triphosphate hydrolases"/>
    <property type="match status" value="1"/>
</dbReference>
<feature type="compositionally biased region" description="Polar residues" evidence="5">
    <location>
        <begin position="239"/>
        <end position="265"/>
    </location>
</feature>
<protein>
    <submittedName>
        <fullName evidence="6">Uncharacterized protein</fullName>
    </submittedName>
</protein>
<dbReference type="InterPro" id="IPR005225">
    <property type="entry name" value="Small_GTP-bd"/>
</dbReference>
<dbReference type="InterPro" id="IPR001806">
    <property type="entry name" value="Small_GTPase"/>
</dbReference>
<reference evidence="6 7" key="1">
    <citation type="journal article" date="2011" name="Proc. Natl. Acad. Sci. U.S.A.">
        <title>Evolutionary erosion of yeast sex chromosomes by mating-type switching accidents.</title>
        <authorList>
            <person name="Gordon J.L."/>
            <person name="Armisen D."/>
            <person name="Proux-Wera E."/>
            <person name="Oheigeartaigh S.S."/>
            <person name="Byrne K.P."/>
            <person name="Wolfe K.H."/>
        </authorList>
    </citation>
    <scope>NUCLEOTIDE SEQUENCE [LARGE SCALE GENOMIC DNA]</scope>
    <source>
        <strain evidence="7">ATCC 76901 / BCRC 22586 / CBS 4309 / NBRC 1992 / NRRL Y-12630</strain>
    </source>
</reference>
<dbReference type="EMBL" id="HE576755">
    <property type="protein sequence ID" value="CCC69623.1"/>
    <property type="molecule type" value="Genomic_DNA"/>
</dbReference>
<dbReference type="GO" id="GO:0007264">
    <property type="term" value="P:small GTPase-mediated signal transduction"/>
    <property type="evidence" value="ECO:0007669"/>
    <property type="project" value="InterPro"/>
</dbReference>
<evidence type="ECO:0000256" key="1">
    <source>
        <dbReference type="ARBA" id="ARBA00010142"/>
    </source>
</evidence>
<feature type="compositionally biased region" description="Basic residues" evidence="5">
    <location>
        <begin position="268"/>
        <end position="277"/>
    </location>
</feature>
<comment type="similarity">
    <text evidence="1">Belongs to the small GTPase superfamily. Rho family.</text>
</comment>
<dbReference type="eggNOG" id="KOG0393">
    <property type="taxonomic scope" value="Eukaryota"/>
</dbReference>
<accession>G0VF04</accession>
<proteinExistence type="inferred from homology"/>
<organism evidence="6 7">
    <name type="scientific">Naumovozyma castellii</name>
    <name type="common">Yeast</name>
    <name type="synonym">Saccharomyces castellii</name>
    <dbReference type="NCBI Taxonomy" id="27288"/>
    <lineage>
        <taxon>Eukaryota</taxon>
        <taxon>Fungi</taxon>
        <taxon>Dikarya</taxon>
        <taxon>Ascomycota</taxon>
        <taxon>Saccharomycotina</taxon>
        <taxon>Saccharomycetes</taxon>
        <taxon>Saccharomycetales</taxon>
        <taxon>Saccharomycetaceae</taxon>
        <taxon>Naumovozyma</taxon>
    </lineage>
</organism>
<evidence type="ECO:0000256" key="3">
    <source>
        <dbReference type="ARBA" id="ARBA00022741"/>
    </source>
</evidence>
<dbReference type="RefSeq" id="XP_003675987.1">
    <property type="nucleotide sequence ID" value="XM_003675939.1"/>
</dbReference>
<gene>
    <name evidence="6" type="primary">NCAS0D00420</name>
    <name evidence="6" type="ordered locus">NCAS_0D00420</name>
</gene>
<dbReference type="PRINTS" id="PR00449">
    <property type="entry name" value="RASTRNSFRMNG"/>
</dbReference>
<evidence type="ECO:0000313" key="6">
    <source>
        <dbReference type="EMBL" id="CCC69623.1"/>
    </source>
</evidence>
<feature type="compositionally biased region" description="Polar residues" evidence="5">
    <location>
        <begin position="206"/>
        <end position="215"/>
    </location>
</feature>
<dbReference type="SMART" id="SM00175">
    <property type="entry name" value="RAB"/>
    <property type="match status" value="1"/>
</dbReference>
<feature type="compositionally biased region" description="Basic and acidic residues" evidence="5">
    <location>
        <begin position="226"/>
        <end position="237"/>
    </location>
</feature>
<sequence length="283" mass="31448">MRSIKCTVIGDGCVGKTCLLISYTTNTFPNEYVPTVFDNYSTTITLPPVGKGKEEPEYYKLNLWDTAGQDDYDTLRPLSYPQTDIFIICFAVNDLVSLDNVKSKWVPEIKNSFNEDELKVFQSRNRFPMLLVGTKADTRYDDEIDGKFATNETIQSVVDQCGFVGYVECSALSQMGIKDVFEEAVKAVVYGDGIETPERGAMAAQKTRTTSTNTALDVPVSGVSTKLEEQLEDDKNKKSTPSHLNSKKGTVSSDKNKEVPTTLQMPKTKPKKKKKKGTNCVIL</sequence>
<dbReference type="SMART" id="SM00173">
    <property type="entry name" value="RAS"/>
    <property type="match status" value="1"/>
</dbReference>
<dbReference type="KEGG" id="ncs:NCAS_0D00420"/>
<dbReference type="PANTHER" id="PTHR24072">
    <property type="entry name" value="RHO FAMILY GTPASE"/>
    <property type="match status" value="1"/>
</dbReference>
<keyword evidence="3" id="KW-0547">Nucleotide-binding</keyword>
<dbReference type="AlphaFoldDB" id="G0VF04"/>
<dbReference type="HOGENOM" id="CLU_041217_21_1_1"/>
<dbReference type="SMART" id="SM00174">
    <property type="entry name" value="RHO"/>
    <property type="match status" value="1"/>
</dbReference>
<dbReference type="PROSITE" id="PS51419">
    <property type="entry name" value="RAB"/>
    <property type="match status" value="1"/>
</dbReference>
<dbReference type="GO" id="GO:0003924">
    <property type="term" value="F:GTPase activity"/>
    <property type="evidence" value="ECO:0007669"/>
    <property type="project" value="InterPro"/>
</dbReference>
<dbReference type="Proteomes" id="UP000001640">
    <property type="component" value="Chromosome 4"/>
</dbReference>
<dbReference type="PROSITE" id="PS51421">
    <property type="entry name" value="RAS"/>
    <property type="match status" value="1"/>
</dbReference>
<dbReference type="STRING" id="1064592.G0VF04"/>
<evidence type="ECO:0000256" key="4">
    <source>
        <dbReference type="ARBA" id="ARBA00023134"/>
    </source>
</evidence>
<dbReference type="InterPro" id="IPR027417">
    <property type="entry name" value="P-loop_NTPase"/>
</dbReference>
<keyword evidence="2" id="KW-0488">Methylation</keyword>
<dbReference type="InParanoid" id="G0VF04"/>
<name>G0VF04_NAUCA</name>